<proteinExistence type="predicted"/>
<name>A0A150WR14_BDEBC</name>
<dbReference type="AlphaFoldDB" id="A0A150WR14"/>
<evidence type="ECO:0000313" key="1">
    <source>
        <dbReference type="EMBL" id="KYG66933.1"/>
    </source>
</evidence>
<evidence type="ECO:0000313" key="2">
    <source>
        <dbReference type="Proteomes" id="UP000075320"/>
    </source>
</evidence>
<organism evidence="1 2">
    <name type="scientific">Bdellovibrio bacteriovorus</name>
    <dbReference type="NCBI Taxonomy" id="959"/>
    <lineage>
        <taxon>Bacteria</taxon>
        <taxon>Pseudomonadati</taxon>
        <taxon>Bdellovibrionota</taxon>
        <taxon>Bdellovibrionia</taxon>
        <taxon>Bdellovibrionales</taxon>
        <taxon>Pseudobdellovibrionaceae</taxon>
        <taxon>Bdellovibrio</taxon>
    </lineage>
</organism>
<dbReference type="EMBL" id="LUKE01000001">
    <property type="protein sequence ID" value="KYG66933.1"/>
    <property type="molecule type" value="Genomic_DNA"/>
</dbReference>
<keyword evidence="2" id="KW-1185">Reference proteome</keyword>
<dbReference type="OrthoDB" id="9342527at2"/>
<accession>A0A150WR14</accession>
<dbReference type="RefSeq" id="WP_061834510.1">
    <property type="nucleotide sequence ID" value="NZ_LUKE01000001.1"/>
</dbReference>
<gene>
    <name evidence="1" type="ORF">AZI86_07870</name>
</gene>
<dbReference type="Proteomes" id="UP000075320">
    <property type="component" value="Unassembled WGS sequence"/>
</dbReference>
<comment type="caution">
    <text evidence="1">The sequence shown here is derived from an EMBL/GenBank/DDBJ whole genome shotgun (WGS) entry which is preliminary data.</text>
</comment>
<reference evidence="1 2" key="1">
    <citation type="submission" date="2016-03" db="EMBL/GenBank/DDBJ databases">
        <authorList>
            <person name="Ploux O."/>
        </authorList>
    </citation>
    <scope>NUCLEOTIDE SEQUENCE [LARGE SCALE GENOMIC DNA]</scope>
    <source>
        <strain evidence="1 2">R0</strain>
    </source>
</reference>
<protein>
    <submittedName>
        <fullName evidence="1">Uncharacterized protein</fullName>
    </submittedName>
</protein>
<sequence>MLSTQSIWAAEDPPKEVETSYLEQTRAVVSQNVIRLSDSIDSLFGNTQYEDRYNSSTLHVSQTVYMKDGVPGADSLEASLNLDLPNLKKLEGRIRDYFLSSEEKRAATGSIAPGEEELSLWDFNQESGVIVALPVDYFLRLRARREILTDRFGHSFYQQVGWSKSKEWESKTSLTSDSALNRYLLFRFINDFNWAMTNNELGFSQGPSLIYQMSDTRGISFDFRYKTAIEANSFLTDRLILGSVYRQETPLQWVYMSVNPEIAWERGSHFRPLYNLYLTFEFIFGKRDEKG</sequence>